<dbReference type="Proteomes" id="UP000466442">
    <property type="component" value="Unassembled WGS sequence"/>
</dbReference>
<protein>
    <recommendedName>
        <fullName evidence="3">Peptidase S1 domain-containing protein</fullName>
    </recommendedName>
</protein>
<dbReference type="EMBL" id="WIXP02000015">
    <property type="protein sequence ID" value="KAF6199243.1"/>
    <property type="molecule type" value="Genomic_DNA"/>
</dbReference>
<organism evidence="1 2">
    <name type="scientific">Apolygus lucorum</name>
    <name type="common">Small green plant bug</name>
    <name type="synonym">Lygocoris lucorum</name>
    <dbReference type="NCBI Taxonomy" id="248454"/>
    <lineage>
        <taxon>Eukaryota</taxon>
        <taxon>Metazoa</taxon>
        <taxon>Ecdysozoa</taxon>
        <taxon>Arthropoda</taxon>
        <taxon>Hexapoda</taxon>
        <taxon>Insecta</taxon>
        <taxon>Pterygota</taxon>
        <taxon>Neoptera</taxon>
        <taxon>Paraneoptera</taxon>
        <taxon>Hemiptera</taxon>
        <taxon>Heteroptera</taxon>
        <taxon>Panheteroptera</taxon>
        <taxon>Cimicomorpha</taxon>
        <taxon>Miridae</taxon>
        <taxon>Mirini</taxon>
        <taxon>Apolygus</taxon>
    </lineage>
</organism>
<keyword evidence="2" id="KW-1185">Reference proteome</keyword>
<evidence type="ECO:0000313" key="2">
    <source>
        <dbReference type="Proteomes" id="UP000466442"/>
    </source>
</evidence>
<dbReference type="InterPro" id="IPR043504">
    <property type="entry name" value="Peptidase_S1_PA_chymotrypsin"/>
</dbReference>
<dbReference type="AlphaFoldDB" id="A0A6A4J3S1"/>
<evidence type="ECO:0008006" key="3">
    <source>
        <dbReference type="Google" id="ProtNLM"/>
    </source>
</evidence>
<comment type="caution">
    <text evidence="1">The sequence shown here is derived from an EMBL/GenBank/DDBJ whole genome shotgun (WGS) entry which is preliminary data.</text>
</comment>
<reference evidence="1" key="1">
    <citation type="journal article" date="2021" name="Mol. Ecol. Resour.">
        <title>Apolygus lucorum genome provides insights into omnivorousness and mesophyll feeding.</title>
        <authorList>
            <person name="Liu Y."/>
            <person name="Liu H."/>
            <person name="Wang H."/>
            <person name="Huang T."/>
            <person name="Liu B."/>
            <person name="Yang B."/>
            <person name="Yin L."/>
            <person name="Li B."/>
            <person name="Zhang Y."/>
            <person name="Zhang S."/>
            <person name="Jiang F."/>
            <person name="Zhang X."/>
            <person name="Ren Y."/>
            <person name="Wang B."/>
            <person name="Wang S."/>
            <person name="Lu Y."/>
            <person name="Wu K."/>
            <person name="Fan W."/>
            <person name="Wang G."/>
        </authorList>
    </citation>
    <scope>NUCLEOTIDE SEQUENCE</scope>
    <source>
        <strain evidence="1">12Hb</strain>
    </source>
</reference>
<dbReference type="Gene3D" id="2.40.10.10">
    <property type="entry name" value="Trypsin-like serine proteases"/>
    <property type="match status" value="1"/>
</dbReference>
<proteinExistence type="predicted"/>
<accession>A0A6A4J3S1</accession>
<gene>
    <name evidence="1" type="ORF">GE061_007268</name>
</gene>
<dbReference type="SUPFAM" id="SSF50494">
    <property type="entry name" value="Trypsin-like serine proteases"/>
    <property type="match status" value="1"/>
</dbReference>
<dbReference type="InterPro" id="IPR009003">
    <property type="entry name" value="Peptidase_S1_PA"/>
</dbReference>
<name>A0A6A4J3S1_APOLU</name>
<sequence length="421" mass="48644">MSVQVVFAFFLLSGVTAVSSIRPKRVVDGFVILHDDRENPAYYKAARYYVWIGKPDHGGYPPVTFENRYKCGGVLLTPDIVQTACSCIADFYTTHDIDYKKPTPPHDDVARPLHVFEERYSLYYGSTSGTQHVLKPHCSHAKNYVIYETCKRYFVKNAEDERERPAYSPRMLHNFGLIIMEDRVDKKYGSLDISYAPISTFGDIIKFYWQALQKRLMCLLFGHGGEGLPFDSNDLLNYGWRPLLSYKECMEVSYTTTHNTAYDKNKDGTYDFFYTNDSGWACLISLRPEKAPRLYTSVIREIGGPVMCSGELFGLISQAVWEYTPIDAPYEDRLKVEITLTSPIVFDLYTFSYEYRKDFLRNLEELFKNDKNAFPTPIKSEIVFRPTFKTYAESQTPKMDSPIELISILLIFMSIHSSRKF</sequence>
<evidence type="ECO:0000313" key="1">
    <source>
        <dbReference type="EMBL" id="KAF6199243.1"/>
    </source>
</evidence>